<dbReference type="FunFam" id="2.20.25.10:FF:000008">
    <property type="entry name" value="DNA-directed RNA polymerase II subunit RPB9"/>
    <property type="match status" value="1"/>
</dbReference>
<keyword evidence="6" id="KW-0862">Zinc</keyword>
<comment type="subcellular location">
    <subcellularLocation>
        <location evidence="1">Nucleus</location>
        <location evidence="1">Nucleolus</location>
    </subcellularLocation>
</comment>
<evidence type="ECO:0000256" key="2">
    <source>
        <dbReference type="ARBA" id="ARBA00008925"/>
    </source>
</evidence>
<dbReference type="GO" id="GO:0006283">
    <property type="term" value="P:transcription-coupled nucleotide-excision repair"/>
    <property type="evidence" value="ECO:0007669"/>
    <property type="project" value="TreeGrafter"/>
</dbReference>
<evidence type="ECO:0000259" key="9">
    <source>
        <dbReference type="SMART" id="SM00661"/>
    </source>
</evidence>
<dbReference type="Pfam" id="PF02150">
    <property type="entry name" value="Zn_ribbon_RPB9"/>
    <property type="match status" value="1"/>
</dbReference>
<dbReference type="PANTHER" id="PTHR11239">
    <property type="entry name" value="DNA-DIRECTED RNA POLYMERASE"/>
    <property type="match status" value="1"/>
</dbReference>
<dbReference type="GO" id="GO:0006367">
    <property type="term" value="P:transcription initiation at RNA polymerase II promoter"/>
    <property type="evidence" value="ECO:0007669"/>
    <property type="project" value="TreeGrafter"/>
</dbReference>
<comment type="similarity">
    <text evidence="2">Belongs to the archaeal RpoM/eukaryotic RPA12/RPB9/RPC11 RNA polymerase family.</text>
</comment>
<evidence type="ECO:0000256" key="4">
    <source>
        <dbReference type="ARBA" id="ARBA00022723"/>
    </source>
</evidence>
<dbReference type="GO" id="GO:0003899">
    <property type="term" value="F:DNA-directed RNA polymerase activity"/>
    <property type="evidence" value="ECO:0007669"/>
    <property type="project" value="InterPro"/>
</dbReference>
<dbReference type="GO" id="GO:0005730">
    <property type="term" value="C:nucleolus"/>
    <property type="evidence" value="ECO:0007669"/>
    <property type="project" value="UniProtKB-SubCell"/>
</dbReference>
<evidence type="ECO:0000256" key="6">
    <source>
        <dbReference type="ARBA" id="ARBA00022833"/>
    </source>
</evidence>
<keyword evidence="4" id="KW-0479">Metal-binding</keyword>
<evidence type="ECO:0000256" key="3">
    <source>
        <dbReference type="ARBA" id="ARBA00022478"/>
    </source>
</evidence>
<dbReference type="EMBL" id="CM008053">
    <property type="protein sequence ID" value="PAN42807.1"/>
    <property type="molecule type" value="Genomic_DNA"/>
</dbReference>
<reference evidence="10" key="1">
    <citation type="submission" date="2018-04" db="EMBL/GenBank/DDBJ databases">
        <title>WGS assembly of Panicum hallii.</title>
        <authorList>
            <person name="Lovell J."/>
            <person name="Jenkins J."/>
            <person name="Lowry D."/>
            <person name="Mamidi S."/>
            <person name="Sreedasyam A."/>
            <person name="Weng X."/>
            <person name="Barry K."/>
            <person name="Bonette J."/>
            <person name="Campitelli B."/>
            <person name="Daum C."/>
            <person name="Gordon S."/>
            <person name="Gould B."/>
            <person name="Lipzen A."/>
            <person name="Macqueen A."/>
            <person name="Palacio-Mejia J."/>
            <person name="Plott C."/>
            <person name="Shakirov E."/>
            <person name="Shu S."/>
            <person name="Yoshinaga Y."/>
            <person name="Zane M."/>
            <person name="Rokhsar D."/>
            <person name="Grimwood J."/>
            <person name="Schmutz J."/>
            <person name="Juenger T."/>
        </authorList>
    </citation>
    <scope>NUCLEOTIDE SEQUENCE [LARGE SCALE GENOMIC DNA]</scope>
    <source>
        <strain evidence="10">FIL2</strain>
    </source>
</reference>
<dbReference type="GO" id="GO:0001193">
    <property type="term" value="P:maintenance of transcriptional fidelity during transcription elongation by RNA polymerase II"/>
    <property type="evidence" value="ECO:0007669"/>
    <property type="project" value="TreeGrafter"/>
</dbReference>
<dbReference type="GO" id="GO:0008270">
    <property type="term" value="F:zinc ion binding"/>
    <property type="evidence" value="ECO:0007669"/>
    <property type="project" value="UniProtKB-KW"/>
</dbReference>
<dbReference type="SMART" id="SM00661">
    <property type="entry name" value="RPOL9"/>
    <property type="match status" value="1"/>
</dbReference>
<sequence length="118" mass="13562">MSTMKFCRECNNILYPKEDRENKVLLYACRNCDHQEVSDSNCVYRNVVDHAAGEFTQVLFEDVASDPTLPRTKSVRCAACGHGEGRGRHDALLRLLQPQLRPPMERLMLILRDRLSAR</sequence>
<dbReference type="GO" id="GO:0005665">
    <property type="term" value="C:RNA polymerase II, core complex"/>
    <property type="evidence" value="ECO:0007669"/>
    <property type="project" value="TreeGrafter"/>
</dbReference>
<accession>A0A2S3IEF3</accession>
<dbReference type="InterPro" id="IPR012164">
    <property type="entry name" value="Rpa12/Rpb9/Rpc10/TFS"/>
</dbReference>
<dbReference type="EMBL" id="CM008053">
    <property type="protein sequence ID" value="PAN42808.1"/>
    <property type="molecule type" value="Genomic_DNA"/>
</dbReference>
<feature type="domain" description="DNA-directed RNA polymerase II subunit RPB9-like zinc ribbon" evidence="9">
    <location>
        <begin position="5"/>
        <end position="58"/>
    </location>
</feature>
<organism evidence="10">
    <name type="scientific">Panicum hallii</name>
    <dbReference type="NCBI Taxonomy" id="206008"/>
    <lineage>
        <taxon>Eukaryota</taxon>
        <taxon>Viridiplantae</taxon>
        <taxon>Streptophyta</taxon>
        <taxon>Embryophyta</taxon>
        <taxon>Tracheophyta</taxon>
        <taxon>Spermatophyta</taxon>
        <taxon>Magnoliopsida</taxon>
        <taxon>Liliopsida</taxon>
        <taxon>Poales</taxon>
        <taxon>Poaceae</taxon>
        <taxon>PACMAD clade</taxon>
        <taxon>Panicoideae</taxon>
        <taxon>Panicodae</taxon>
        <taxon>Paniceae</taxon>
        <taxon>Panicinae</taxon>
        <taxon>Panicum</taxon>
        <taxon>Panicum sect. Panicum</taxon>
    </lineage>
</organism>
<evidence type="ECO:0000256" key="1">
    <source>
        <dbReference type="ARBA" id="ARBA00004604"/>
    </source>
</evidence>
<dbReference type="Gramene" id="PAN42807">
    <property type="protein sequence ID" value="PAN42807"/>
    <property type="gene ID" value="PAHAL_8G189500"/>
</dbReference>
<dbReference type="InterPro" id="IPR001529">
    <property type="entry name" value="Zn_ribbon_RPB9"/>
</dbReference>
<dbReference type="AlphaFoldDB" id="A0A2S3IEF3"/>
<keyword evidence="7" id="KW-0804">Transcription</keyword>
<evidence type="ECO:0000313" key="10">
    <source>
        <dbReference type="EMBL" id="PAN42808.1"/>
    </source>
</evidence>
<keyword evidence="3" id="KW-0240">DNA-directed RNA polymerase</keyword>
<evidence type="ECO:0000256" key="7">
    <source>
        <dbReference type="ARBA" id="ARBA00023163"/>
    </source>
</evidence>
<dbReference type="InterPro" id="IPR019761">
    <property type="entry name" value="DNA-dir_RNA_pol-M_15_CS"/>
</dbReference>
<evidence type="ECO:0000256" key="5">
    <source>
        <dbReference type="ARBA" id="ARBA00022771"/>
    </source>
</evidence>
<name>A0A2S3IEF3_9POAL</name>
<evidence type="ECO:0000256" key="8">
    <source>
        <dbReference type="ARBA" id="ARBA00023242"/>
    </source>
</evidence>
<keyword evidence="8" id="KW-0539">Nucleus</keyword>
<dbReference type="Gene3D" id="2.20.25.10">
    <property type="match status" value="2"/>
</dbReference>
<dbReference type="PROSITE" id="PS01030">
    <property type="entry name" value="RNA_POL_M_15KD"/>
    <property type="match status" value="1"/>
</dbReference>
<dbReference type="PANTHER" id="PTHR11239:SF18">
    <property type="entry name" value="DNA-DIRECTED RNA POLYMERASE SUBUNIT"/>
    <property type="match status" value="1"/>
</dbReference>
<protein>
    <recommendedName>
        <fullName evidence="9">DNA-directed RNA polymerase II subunit RPB9-like zinc ribbon domain-containing protein</fullName>
    </recommendedName>
</protein>
<dbReference type="Proteomes" id="UP000243499">
    <property type="component" value="Chromosome 8"/>
</dbReference>
<dbReference type="Gramene" id="PAN42808">
    <property type="protein sequence ID" value="PAN42808"/>
    <property type="gene ID" value="PAHAL_8G189500"/>
</dbReference>
<keyword evidence="5" id="KW-0863">Zinc-finger</keyword>
<proteinExistence type="inferred from homology"/>
<gene>
    <name evidence="10" type="ORF">PAHAL_8G189500</name>
</gene>
<dbReference type="SUPFAM" id="SSF57783">
    <property type="entry name" value="Zinc beta-ribbon"/>
    <property type="match status" value="1"/>
</dbReference>